<dbReference type="Pfam" id="PF21948">
    <property type="entry name" value="LplA-B_cat"/>
    <property type="match status" value="1"/>
</dbReference>
<protein>
    <recommendedName>
        <fullName evidence="5 6">Octanoyltransferase</fullName>
        <ecNumber evidence="5 6">2.3.1.181</ecNumber>
    </recommendedName>
    <alternativeName>
        <fullName evidence="5">Lipoate-protein ligase B</fullName>
    </alternativeName>
    <alternativeName>
        <fullName evidence="5">Lipoyl/octanoyl transferase</fullName>
    </alternativeName>
    <alternativeName>
        <fullName evidence="5">Octanoyl-[acyl-carrier-protein]-protein N-octanoyltransferase</fullName>
    </alternativeName>
</protein>
<dbReference type="InterPro" id="IPR020605">
    <property type="entry name" value="Octanoyltransferase_CS"/>
</dbReference>
<proteinExistence type="inferred from homology"/>
<comment type="caution">
    <text evidence="8">The sequence shown here is derived from an EMBL/GenBank/DDBJ whole genome shotgun (WGS) entry which is preliminary data.</text>
</comment>
<organism evidence="8 9">
    <name type="scientific">Actinoallomurus vinaceus</name>
    <dbReference type="NCBI Taxonomy" id="1080074"/>
    <lineage>
        <taxon>Bacteria</taxon>
        <taxon>Bacillati</taxon>
        <taxon>Actinomycetota</taxon>
        <taxon>Actinomycetes</taxon>
        <taxon>Streptosporangiales</taxon>
        <taxon>Thermomonosporaceae</taxon>
        <taxon>Actinoallomurus</taxon>
    </lineage>
</organism>
<gene>
    <name evidence="5 8" type="primary">lipB</name>
    <name evidence="8" type="ORF">GCM10023196_030580</name>
</gene>
<dbReference type="EC" id="2.3.1.181" evidence="5 6"/>
<comment type="function">
    <text evidence="4 5 6">Catalyzes the transfer of endogenously produced octanoic acid from octanoyl-acyl-carrier-protein onto the lipoyl domains of lipoate-dependent enzymes. Lipoyl-ACP can also act as a substrate although octanoyl-ACP is likely to be the physiological substrate.</text>
</comment>
<evidence type="ECO:0000256" key="1">
    <source>
        <dbReference type="ARBA" id="ARBA00004821"/>
    </source>
</evidence>
<dbReference type="Proteomes" id="UP001501442">
    <property type="component" value="Unassembled WGS sequence"/>
</dbReference>
<dbReference type="InterPro" id="IPR000544">
    <property type="entry name" value="Octanoyltransferase"/>
</dbReference>
<dbReference type="SUPFAM" id="SSF55681">
    <property type="entry name" value="Class II aaRS and biotin synthetases"/>
    <property type="match status" value="1"/>
</dbReference>
<evidence type="ECO:0000256" key="2">
    <source>
        <dbReference type="ARBA" id="ARBA00022679"/>
    </source>
</evidence>
<dbReference type="InterPro" id="IPR004143">
    <property type="entry name" value="BPL_LPL_catalytic"/>
</dbReference>
<evidence type="ECO:0000256" key="5">
    <source>
        <dbReference type="HAMAP-Rule" id="MF_00013"/>
    </source>
</evidence>
<dbReference type="InterPro" id="IPR045864">
    <property type="entry name" value="aa-tRNA-synth_II/BPL/LPL"/>
</dbReference>
<dbReference type="PIRSF" id="PIRSF016262">
    <property type="entry name" value="LPLase"/>
    <property type="match status" value="1"/>
</dbReference>
<keyword evidence="3 5" id="KW-0012">Acyltransferase</keyword>
<dbReference type="PROSITE" id="PS01313">
    <property type="entry name" value="LIPB"/>
    <property type="match status" value="1"/>
</dbReference>
<reference evidence="9" key="1">
    <citation type="journal article" date="2019" name="Int. J. Syst. Evol. Microbiol.">
        <title>The Global Catalogue of Microorganisms (GCM) 10K type strain sequencing project: providing services to taxonomists for standard genome sequencing and annotation.</title>
        <authorList>
            <consortium name="The Broad Institute Genomics Platform"/>
            <consortium name="The Broad Institute Genome Sequencing Center for Infectious Disease"/>
            <person name="Wu L."/>
            <person name="Ma J."/>
        </authorList>
    </citation>
    <scope>NUCLEOTIDE SEQUENCE [LARGE SCALE GENOMIC DNA]</scope>
    <source>
        <strain evidence="9">JCM 17939</strain>
    </source>
</reference>
<dbReference type="EMBL" id="BAABHK010000003">
    <property type="protein sequence ID" value="GAA4625632.1"/>
    <property type="molecule type" value="Genomic_DNA"/>
</dbReference>
<comment type="catalytic activity">
    <reaction evidence="5 6">
        <text>octanoyl-[ACP] + L-lysyl-[protein] = N(6)-octanoyl-L-lysyl-[protein] + holo-[ACP] + H(+)</text>
        <dbReference type="Rhea" id="RHEA:17665"/>
        <dbReference type="Rhea" id="RHEA-COMP:9636"/>
        <dbReference type="Rhea" id="RHEA-COMP:9685"/>
        <dbReference type="Rhea" id="RHEA-COMP:9752"/>
        <dbReference type="Rhea" id="RHEA-COMP:9928"/>
        <dbReference type="ChEBI" id="CHEBI:15378"/>
        <dbReference type="ChEBI" id="CHEBI:29969"/>
        <dbReference type="ChEBI" id="CHEBI:64479"/>
        <dbReference type="ChEBI" id="CHEBI:78463"/>
        <dbReference type="ChEBI" id="CHEBI:78809"/>
        <dbReference type="EC" id="2.3.1.181"/>
    </reaction>
</comment>
<evidence type="ECO:0000259" key="7">
    <source>
        <dbReference type="PROSITE" id="PS51733"/>
    </source>
</evidence>
<comment type="similarity">
    <text evidence="5 6">Belongs to the LipB family.</text>
</comment>
<comment type="caution">
    <text evidence="5">Lacks conserved residue(s) required for the propagation of feature annotation.</text>
</comment>
<keyword evidence="5" id="KW-0963">Cytoplasm</keyword>
<dbReference type="PANTHER" id="PTHR10993:SF7">
    <property type="entry name" value="LIPOYLTRANSFERASE 2, MITOCHONDRIAL-RELATED"/>
    <property type="match status" value="1"/>
</dbReference>
<evidence type="ECO:0000256" key="4">
    <source>
        <dbReference type="ARBA" id="ARBA00024732"/>
    </source>
</evidence>
<feature type="binding site" evidence="5">
    <location>
        <begin position="164"/>
        <end position="166"/>
    </location>
    <ligand>
        <name>substrate</name>
    </ligand>
</feature>
<keyword evidence="9" id="KW-1185">Reference proteome</keyword>
<feature type="active site" description="Acyl-thioester intermediate" evidence="5">
    <location>
        <position position="195"/>
    </location>
</feature>
<evidence type="ECO:0000313" key="9">
    <source>
        <dbReference type="Proteomes" id="UP001501442"/>
    </source>
</evidence>
<feature type="binding site" evidence="5">
    <location>
        <begin position="95"/>
        <end position="102"/>
    </location>
    <ligand>
        <name>substrate</name>
    </ligand>
</feature>
<dbReference type="HAMAP" id="MF_00013">
    <property type="entry name" value="LipB"/>
    <property type="match status" value="1"/>
</dbReference>
<dbReference type="PANTHER" id="PTHR10993">
    <property type="entry name" value="OCTANOYLTRANSFERASE"/>
    <property type="match status" value="1"/>
</dbReference>
<dbReference type="NCBIfam" id="NF010925">
    <property type="entry name" value="PRK14345.1"/>
    <property type="match status" value="1"/>
</dbReference>
<comment type="subcellular location">
    <subcellularLocation>
        <location evidence="5">Cytoplasm</location>
    </subcellularLocation>
</comment>
<comment type="miscellaneous">
    <text evidence="5">In the reaction, the free carboxyl group of octanoic acid is attached via an amide linkage to the epsilon-amino group of a specific lysine residue of lipoyl domains of lipoate-dependent enzymes.</text>
</comment>
<dbReference type="GO" id="GO:0016740">
    <property type="term" value="F:transferase activity"/>
    <property type="evidence" value="ECO:0007669"/>
    <property type="project" value="UniProtKB-KW"/>
</dbReference>
<sequence>MSASEESTTTVVGERPAAVATSDLVFIHAGFGERAVPYEEAWELQRRLHERRVADEIPDVVLLLEHPPVYTAGKRTEPLDRPIGDPGAPVIDVDRGGKITWHGPGQLVGYPIVKLREPVDVVAYVRTIEEALIDTCADLGLGTKRVEGRSGVWVPGVPDRKVGAIGIRVSRGVTMHGFEINCDCDMGWFDRIIPCGIRDAGTTSLSAELGRDITVAEALGLAEQRLAKVLGATETAHRSLEAMLGGPVAS</sequence>
<evidence type="ECO:0000313" key="8">
    <source>
        <dbReference type="EMBL" id="GAA4625632.1"/>
    </source>
</evidence>
<name>A0ABP8U944_9ACTN</name>
<accession>A0ABP8U944</accession>
<dbReference type="PROSITE" id="PS51733">
    <property type="entry name" value="BPL_LPL_CATALYTIC"/>
    <property type="match status" value="1"/>
</dbReference>
<feature type="site" description="Lowers pKa of active site Cys" evidence="5">
    <location>
        <position position="161"/>
    </location>
</feature>
<dbReference type="CDD" id="cd16444">
    <property type="entry name" value="LipB"/>
    <property type="match status" value="1"/>
</dbReference>
<dbReference type="NCBIfam" id="TIGR00214">
    <property type="entry name" value="lipB"/>
    <property type="match status" value="1"/>
</dbReference>
<keyword evidence="2 5" id="KW-0808">Transferase</keyword>
<evidence type="ECO:0000256" key="3">
    <source>
        <dbReference type="ARBA" id="ARBA00023315"/>
    </source>
</evidence>
<evidence type="ECO:0000256" key="6">
    <source>
        <dbReference type="PIRNR" id="PIRNR016262"/>
    </source>
</evidence>
<dbReference type="Gene3D" id="3.30.930.10">
    <property type="entry name" value="Bira Bifunctional Protein, Domain 2"/>
    <property type="match status" value="1"/>
</dbReference>
<comment type="pathway">
    <text evidence="1 5 6">Protein modification; protein lipoylation via endogenous pathway; protein N(6)-(lipoyl)lysine from octanoyl-[acyl-carrier-protein]: step 1/2.</text>
</comment>
<feature type="domain" description="BPL/LPL catalytic" evidence="7">
    <location>
        <begin position="55"/>
        <end position="234"/>
    </location>
</feature>